<dbReference type="eggNOG" id="ENOG502ZIC7">
    <property type="taxonomic scope" value="Bacteria"/>
</dbReference>
<sequence>MTMIMNSSSLEITEKEYCIKLSKEAFDLTLIRQLITRIQSEQLFFSKSKDYLEDDIISRTSYAEAHENFDRLSEK</sequence>
<dbReference type="KEGG" id="phe:Phep_1558"/>
<proteinExistence type="predicted"/>
<dbReference type="HOGENOM" id="CLU_2667818_0_0_10"/>
<dbReference type="STRING" id="485917.Phep_1558"/>
<organism evidence="1 2">
    <name type="scientific">Pedobacter heparinus (strain ATCC 13125 / DSM 2366 / CIP 104194 / JCM 7457 / NBRC 12017 / NCIMB 9290 / NRRL B-14731 / HIM 762-3)</name>
    <dbReference type="NCBI Taxonomy" id="485917"/>
    <lineage>
        <taxon>Bacteria</taxon>
        <taxon>Pseudomonadati</taxon>
        <taxon>Bacteroidota</taxon>
        <taxon>Sphingobacteriia</taxon>
        <taxon>Sphingobacteriales</taxon>
        <taxon>Sphingobacteriaceae</taxon>
        <taxon>Pedobacter</taxon>
    </lineage>
</organism>
<dbReference type="AlphaFoldDB" id="C6XTY5"/>
<protein>
    <submittedName>
        <fullName evidence="1">Uncharacterized protein</fullName>
    </submittedName>
</protein>
<gene>
    <name evidence="1" type="ordered locus">Phep_1558</name>
</gene>
<reference evidence="1 2" key="1">
    <citation type="journal article" date="2009" name="Stand. Genomic Sci.">
        <title>Complete genome sequence of Pedobacter heparinus type strain (HIM 762-3).</title>
        <authorList>
            <person name="Han C."/>
            <person name="Spring S."/>
            <person name="Lapidus A."/>
            <person name="Del Rio T.G."/>
            <person name="Tice H."/>
            <person name="Copeland A."/>
            <person name="Cheng J.F."/>
            <person name="Lucas S."/>
            <person name="Chen F."/>
            <person name="Nolan M."/>
            <person name="Bruce D."/>
            <person name="Goodwin L."/>
            <person name="Pitluck S."/>
            <person name="Ivanova N."/>
            <person name="Mavromatis K."/>
            <person name="Mikhailova N."/>
            <person name="Pati A."/>
            <person name="Chen A."/>
            <person name="Palaniappan K."/>
            <person name="Land M."/>
            <person name="Hauser L."/>
            <person name="Chang Y.J."/>
            <person name="Jeffries C.C."/>
            <person name="Saunders E."/>
            <person name="Chertkov O."/>
            <person name="Brettin T."/>
            <person name="Goker M."/>
            <person name="Rohde M."/>
            <person name="Bristow J."/>
            <person name="Eisen J.A."/>
            <person name="Markowitz V."/>
            <person name="Hugenholtz P."/>
            <person name="Kyrpides N.C."/>
            <person name="Klenk H.P."/>
            <person name="Detter J.C."/>
        </authorList>
    </citation>
    <scope>NUCLEOTIDE SEQUENCE [LARGE SCALE GENOMIC DNA]</scope>
    <source>
        <strain evidence="2">ATCC 13125 / DSM 2366 / CIP 104194 / JCM 7457 / NBRC 12017 / NCIMB 9290 / NRRL B-14731 / HIM 762-3</strain>
    </source>
</reference>
<evidence type="ECO:0000313" key="1">
    <source>
        <dbReference type="EMBL" id="ACU03771.1"/>
    </source>
</evidence>
<evidence type="ECO:0000313" key="2">
    <source>
        <dbReference type="Proteomes" id="UP000000852"/>
    </source>
</evidence>
<keyword evidence="2" id="KW-1185">Reference proteome</keyword>
<dbReference type="EMBL" id="CP001681">
    <property type="protein sequence ID" value="ACU03771.1"/>
    <property type="molecule type" value="Genomic_DNA"/>
</dbReference>
<dbReference type="Proteomes" id="UP000000852">
    <property type="component" value="Chromosome"/>
</dbReference>
<accession>C6XTY5</accession>
<name>C6XTY5_PEDHD</name>